<evidence type="ECO:0000256" key="5">
    <source>
        <dbReference type="ARBA" id="ARBA00022905"/>
    </source>
</evidence>
<evidence type="ECO:0000256" key="6">
    <source>
        <dbReference type="HAMAP-Rule" id="MF_00653"/>
    </source>
</evidence>
<evidence type="ECO:0000313" key="8">
    <source>
        <dbReference type="EMBL" id="MTD96178.1"/>
    </source>
</evidence>
<evidence type="ECO:0000256" key="3">
    <source>
        <dbReference type="ARBA" id="ARBA00015084"/>
    </source>
</evidence>
<sequence length="309" mass="32928">MHIKVLGSAAGGGFPQWNCNCRNCAAARAGTPGFRARTQSSLAVSRDGIDWALLNASPDLRQQINDNRELQPHLKAGLRHSPVKAAVLTNGDVDHIIGLINLREAQPFAIYASKRILDVLAANSVFQVLADPLVPRNEITLDQPFKLAGGGVDLGLTVEAFAVPGKVALYLEDKSSGDYGGREGDTIGLKISDPAEKKSFFYIPGCAAVDEELAARLKGAPVVFFDGTLFTDDEMIEQGLLNKTGARMGHISMSGDAGSITAFSKLGVGRLIYVHINNSNPALDENSPARKAIDGAGWEVGYDGMEVRL</sequence>
<protein>
    <recommendedName>
        <fullName evidence="3 6">Coenzyme PQQ synthesis protein B</fullName>
    </recommendedName>
    <alternativeName>
        <fullName evidence="6">Pyrroloquinoline quinone biosynthesis protein B</fullName>
    </alternativeName>
</protein>
<gene>
    <name evidence="6 8" type="primary">pqqB</name>
    <name evidence="8" type="ORF">GIW81_17700</name>
</gene>
<dbReference type="InterPro" id="IPR001279">
    <property type="entry name" value="Metallo-B-lactamas"/>
</dbReference>
<dbReference type="Proteomes" id="UP000440694">
    <property type="component" value="Unassembled WGS sequence"/>
</dbReference>
<dbReference type="PANTHER" id="PTHR42663">
    <property type="entry name" value="HYDROLASE C777.06C-RELATED-RELATED"/>
    <property type="match status" value="1"/>
</dbReference>
<dbReference type="GO" id="GO:0018189">
    <property type="term" value="P:pyrroloquinoline quinone biosynthetic process"/>
    <property type="evidence" value="ECO:0007669"/>
    <property type="project" value="UniProtKB-UniRule"/>
</dbReference>
<comment type="similarity">
    <text evidence="2 6">Belongs to the PqqB family.</text>
</comment>
<dbReference type="CDD" id="cd16274">
    <property type="entry name" value="PQQB-like_MBL-fold"/>
    <property type="match status" value="1"/>
</dbReference>
<name>A0A6I3KPG9_9HYPH</name>
<dbReference type="InterPro" id="IPR011842">
    <property type="entry name" value="PQQ_synth_PqqB"/>
</dbReference>
<dbReference type="Pfam" id="PF12706">
    <property type="entry name" value="Lactamase_B_2"/>
    <property type="match status" value="1"/>
</dbReference>
<organism evidence="8 9">
    <name type="scientific">Hyphomicrobium album</name>
    <dbReference type="NCBI Taxonomy" id="2665159"/>
    <lineage>
        <taxon>Bacteria</taxon>
        <taxon>Pseudomonadati</taxon>
        <taxon>Pseudomonadota</taxon>
        <taxon>Alphaproteobacteria</taxon>
        <taxon>Hyphomicrobiales</taxon>
        <taxon>Hyphomicrobiaceae</taxon>
        <taxon>Hyphomicrobium</taxon>
    </lineage>
</organism>
<dbReference type="EMBL" id="WMBQ01000002">
    <property type="protein sequence ID" value="MTD96178.1"/>
    <property type="molecule type" value="Genomic_DNA"/>
</dbReference>
<keyword evidence="5 6" id="KW-0884">PQQ biosynthesis</keyword>
<dbReference type="UniPathway" id="UPA00539"/>
<evidence type="ECO:0000259" key="7">
    <source>
        <dbReference type="Pfam" id="PF12706"/>
    </source>
</evidence>
<comment type="pathway">
    <text evidence="1 6">Cofactor biosynthesis; pyrroloquinoline quinone biosynthesis.</text>
</comment>
<evidence type="ECO:0000256" key="4">
    <source>
        <dbReference type="ARBA" id="ARBA00022448"/>
    </source>
</evidence>
<keyword evidence="9" id="KW-1185">Reference proteome</keyword>
<dbReference type="NCBIfam" id="TIGR02108">
    <property type="entry name" value="PQQ_syn_pqqB"/>
    <property type="match status" value="1"/>
</dbReference>
<proteinExistence type="inferred from homology"/>
<dbReference type="SUPFAM" id="SSF56281">
    <property type="entry name" value="Metallo-hydrolase/oxidoreductase"/>
    <property type="match status" value="1"/>
</dbReference>
<comment type="caution">
    <text evidence="8">The sequence shown here is derived from an EMBL/GenBank/DDBJ whole genome shotgun (WGS) entry which is preliminary data.</text>
</comment>
<evidence type="ECO:0000313" key="9">
    <source>
        <dbReference type="Proteomes" id="UP000440694"/>
    </source>
</evidence>
<evidence type="ECO:0000256" key="1">
    <source>
        <dbReference type="ARBA" id="ARBA00004886"/>
    </source>
</evidence>
<comment type="function">
    <text evidence="6">May be involved in the transport of PQQ or its precursor to the periplasm.</text>
</comment>
<dbReference type="PANTHER" id="PTHR42663:SF7">
    <property type="entry name" value="COENZYME PQQ SYNTHESIS PROTEIN B"/>
    <property type="match status" value="1"/>
</dbReference>
<feature type="domain" description="Metallo-beta-lactamase" evidence="7">
    <location>
        <begin position="51"/>
        <end position="276"/>
    </location>
</feature>
<dbReference type="HAMAP" id="MF_00653">
    <property type="entry name" value="PQQ_syn_PqqB"/>
    <property type="match status" value="1"/>
</dbReference>
<dbReference type="AlphaFoldDB" id="A0A6I3KPG9"/>
<accession>A0A6I3KPG9</accession>
<dbReference type="Gene3D" id="3.60.15.10">
    <property type="entry name" value="Ribonuclease Z/Hydroxyacylglutathione hydrolase-like"/>
    <property type="match status" value="1"/>
</dbReference>
<reference evidence="8 9" key="1">
    <citation type="submission" date="2019-11" db="EMBL/GenBank/DDBJ databases">
        <title>Identification of a novel strain.</title>
        <authorList>
            <person name="Xu Q."/>
            <person name="Wang G."/>
        </authorList>
    </citation>
    <scope>NUCLEOTIDE SEQUENCE [LARGE SCALE GENOMIC DNA]</scope>
    <source>
        <strain evidence="9">xq</strain>
    </source>
</reference>
<keyword evidence="4 6" id="KW-0813">Transport</keyword>
<dbReference type="RefSeq" id="WP_154740632.1">
    <property type="nucleotide sequence ID" value="NZ_WMBQ01000002.1"/>
</dbReference>
<dbReference type="InterPro" id="IPR036866">
    <property type="entry name" value="RibonucZ/Hydroxyglut_hydro"/>
</dbReference>
<evidence type="ECO:0000256" key="2">
    <source>
        <dbReference type="ARBA" id="ARBA00008481"/>
    </source>
</evidence>